<dbReference type="Pfam" id="PF13173">
    <property type="entry name" value="AAA_14"/>
    <property type="match status" value="1"/>
</dbReference>
<comment type="caution">
    <text evidence="3">The sequence shown here is derived from an EMBL/GenBank/DDBJ whole genome shotgun (WGS) entry which is preliminary data.</text>
</comment>
<sequence length="421" mass="48099">MIRRHLYKLILESLQDFPVVLLTGARQVGKSTLAQALPSERWPAAYLTLDDRAILDAALRDPDGFVTGTPPPVIIDEVQRAPDLLRAIKRVVDRDHKPGQYLLTGSANLMTLKTVSESLAGRVALHELHPFSWTEWAGREPPKNILRGLFECEDSKDILLRLPRSFVADRREEIKERILAGGYPTPALMKSARSRARWFEGYRQTYLERDLRDMANLEHLPDFNRLLILSALRSGQLINYSDLSRDLGLPFTTLRRYMGLLELSYQVFLVRPYFANIGKRMVKTPKLYFGDTGMACHLAVVENWSVLERQGRTGALVETWVAGELRKLLSLSDHRMQLMFWRTHTGQEVDFLIERGEELAAIEVKWSQQIDERDLASLHSCSRDLGKRIRLSLVLYPGNNTVAFDARTVAIPMSIFFGIEK</sequence>
<evidence type="ECO:0000259" key="2">
    <source>
        <dbReference type="Pfam" id="PF13635"/>
    </source>
</evidence>
<evidence type="ECO:0000313" key="4">
    <source>
        <dbReference type="Proteomes" id="UP000580051"/>
    </source>
</evidence>
<dbReference type="InterPro" id="IPR027417">
    <property type="entry name" value="P-loop_NTPase"/>
</dbReference>
<feature type="domain" description="AAA" evidence="1">
    <location>
        <begin position="18"/>
        <end position="135"/>
    </location>
</feature>
<reference evidence="3 4" key="1">
    <citation type="journal article" date="2020" name="Front. Microbiol.">
        <title>Single-cell genomics of novel Actinobacteria with the Wood-Ljungdahl pathway discovered in a serpentinizing system.</title>
        <authorList>
            <person name="Merino N."/>
            <person name="Kawai M."/>
            <person name="Boyd E.S."/>
            <person name="Colman D.R."/>
            <person name="McGlynn S.E."/>
            <person name="Nealson K.H."/>
            <person name="Kurokawa K."/>
            <person name="Hongoh Y."/>
        </authorList>
    </citation>
    <scope>NUCLEOTIDE SEQUENCE [LARGE SCALE GENOMIC DNA]</scope>
    <source>
        <strain evidence="3 4">S06</strain>
    </source>
</reference>
<dbReference type="InterPro" id="IPR025420">
    <property type="entry name" value="DUF4143"/>
</dbReference>
<protein>
    <recommendedName>
        <fullName evidence="5">AAA+ ATPase domain-containing protein</fullName>
    </recommendedName>
</protein>
<dbReference type="Proteomes" id="UP000580051">
    <property type="component" value="Unassembled WGS sequence"/>
</dbReference>
<dbReference type="EMBL" id="BLRV01000005">
    <property type="protein sequence ID" value="GFP20878.1"/>
    <property type="molecule type" value="Genomic_DNA"/>
</dbReference>
<name>A0A6V8NKU2_9ACTN</name>
<dbReference type="SUPFAM" id="SSF52540">
    <property type="entry name" value="P-loop containing nucleoside triphosphate hydrolases"/>
    <property type="match status" value="1"/>
</dbReference>
<dbReference type="PANTHER" id="PTHR43566:SF2">
    <property type="entry name" value="DUF4143 DOMAIN-CONTAINING PROTEIN"/>
    <property type="match status" value="1"/>
</dbReference>
<gene>
    <name evidence="3" type="ORF">HKBW3S06_00105</name>
</gene>
<organism evidence="3 4">
    <name type="scientific">Candidatus Hakubella thermalkaliphila</name>
    <dbReference type="NCBI Taxonomy" id="2754717"/>
    <lineage>
        <taxon>Bacteria</taxon>
        <taxon>Bacillati</taxon>
        <taxon>Actinomycetota</taxon>
        <taxon>Actinomycetota incertae sedis</taxon>
        <taxon>Candidatus Hakubellales</taxon>
        <taxon>Candidatus Hakubellaceae</taxon>
        <taxon>Candidatus Hakubella</taxon>
    </lineage>
</organism>
<feature type="domain" description="DUF4143" evidence="2">
    <location>
        <begin position="208"/>
        <end position="367"/>
    </location>
</feature>
<evidence type="ECO:0000259" key="1">
    <source>
        <dbReference type="Pfam" id="PF13173"/>
    </source>
</evidence>
<dbReference type="AlphaFoldDB" id="A0A6V8NKU2"/>
<evidence type="ECO:0000313" key="3">
    <source>
        <dbReference type="EMBL" id="GFP20878.1"/>
    </source>
</evidence>
<dbReference type="PANTHER" id="PTHR43566">
    <property type="entry name" value="CONSERVED PROTEIN"/>
    <property type="match status" value="1"/>
</dbReference>
<accession>A0A6V8NKU2</accession>
<dbReference type="InterPro" id="IPR041682">
    <property type="entry name" value="AAA_14"/>
</dbReference>
<dbReference type="RefSeq" id="WP_176226023.1">
    <property type="nucleotide sequence ID" value="NZ_BLRV01000005.1"/>
</dbReference>
<dbReference type="Pfam" id="PF13635">
    <property type="entry name" value="DUF4143"/>
    <property type="match status" value="1"/>
</dbReference>
<proteinExistence type="predicted"/>
<evidence type="ECO:0008006" key="5">
    <source>
        <dbReference type="Google" id="ProtNLM"/>
    </source>
</evidence>